<dbReference type="KEGG" id="spu:115922875"/>
<dbReference type="InParanoid" id="A0A7M7NLQ6"/>
<evidence type="ECO:0000313" key="3">
    <source>
        <dbReference type="Proteomes" id="UP000007110"/>
    </source>
</evidence>
<dbReference type="PROSITE" id="PS50041">
    <property type="entry name" value="C_TYPE_LECTIN_2"/>
    <property type="match status" value="1"/>
</dbReference>
<evidence type="ECO:0000313" key="2">
    <source>
        <dbReference type="EnsemblMetazoa" id="XP_030838498"/>
    </source>
</evidence>
<feature type="domain" description="C-type lectin" evidence="1">
    <location>
        <begin position="20"/>
        <end position="111"/>
    </location>
</feature>
<dbReference type="InterPro" id="IPR050801">
    <property type="entry name" value="Ca-Dep_Lectins_ImmuneDev"/>
</dbReference>
<dbReference type="SMART" id="SM00034">
    <property type="entry name" value="CLECT"/>
    <property type="match status" value="1"/>
</dbReference>
<protein>
    <recommendedName>
        <fullName evidence="1">C-type lectin domain-containing protein</fullName>
    </recommendedName>
</protein>
<dbReference type="AlphaFoldDB" id="A0A7M7NLQ6"/>
<dbReference type="Pfam" id="PF00059">
    <property type="entry name" value="Lectin_C"/>
    <property type="match status" value="1"/>
</dbReference>
<dbReference type="GeneID" id="115922875"/>
<name>A0A7M7NLQ6_STRPU</name>
<dbReference type="InterPro" id="IPR016186">
    <property type="entry name" value="C-type_lectin-like/link_sf"/>
</dbReference>
<dbReference type="EnsemblMetazoa" id="XM_030982638">
    <property type="protein sequence ID" value="XP_030838498"/>
    <property type="gene ID" value="LOC115922875"/>
</dbReference>
<dbReference type="OMA" id="LWINCND"/>
<proteinExistence type="predicted"/>
<dbReference type="SUPFAM" id="SSF56436">
    <property type="entry name" value="C-type lectin-like"/>
    <property type="match status" value="1"/>
</dbReference>
<dbReference type="OrthoDB" id="418245at2759"/>
<evidence type="ECO:0000259" key="1">
    <source>
        <dbReference type="PROSITE" id="PS50041"/>
    </source>
</evidence>
<organism evidence="2 3">
    <name type="scientific">Strongylocentrotus purpuratus</name>
    <name type="common">Purple sea urchin</name>
    <dbReference type="NCBI Taxonomy" id="7668"/>
    <lineage>
        <taxon>Eukaryota</taxon>
        <taxon>Metazoa</taxon>
        <taxon>Echinodermata</taxon>
        <taxon>Eleutherozoa</taxon>
        <taxon>Echinozoa</taxon>
        <taxon>Echinoidea</taxon>
        <taxon>Euechinoidea</taxon>
        <taxon>Echinacea</taxon>
        <taxon>Camarodonta</taxon>
        <taxon>Echinidea</taxon>
        <taxon>Strongylocentrotidae</taxon>
        <taxon>Strongylocentrotus</taxon>
    </lineage>
</organism>
<reference evidence="2" key="2">
    <citation type="submission" date="2021-01" db="UniProtKB">
        <authorList>
            <consortium name="EnsemblMetazoa"/>
        </authorList>
    </citation>
    <scope>IDENTIFICATION</scope>
</reference>
<dbReference type="Gene3D" id="3.10.100.10">
    <property type="entry name" value="Mannose-Binding Protein A, subunit A"/>
    <property type="match status" value="1"/>
</dbReference>
<dbReference type="Proteomes" id="UP000007110">
    <property type="component" value="Unassembled WGS sequence"/>
</dbReference>
<dbReference type="InterPro" id="IPR001304">
    <property type="entry name" value="C-type_lectin-like"/>
</dbReference>
<dbReference type="CDD" id="cd00037">
    <property type="entry name" value="CLECT"/>
    <property type="match status" value="1"/>
</dbReference>
<dbReference type="PANTHER" id="PTHR22801:SF63">
    <property type="entry name" value="C-TYPE LECTIN DOMAIN-CONTAINING PROTEIN"/>
    <property type="match status" value="1"/>
</dbReference>
<keyword evidence="3" id="KW-1185">Reference proteome</keyword>
<dbReference type="InterPro" id="IPR016187">
    <property type="entry name" value="CTDL_fold"/>
</dbReference>
<accession>A0A7M7NLQ6</accession>
<dbReference type="PANTHER" id="PTHR22801">
    <property type="entry name" value="LITHOSTATHINE"/>
    <property type="match status" value="1"/>
</dbReference>
<sequence>MCMKKSIVRRGVCPLNLIQWDGKCYKAIMEPLTWFKAKQRCIKMGSIMAVPQSQEELDFLMRLVQPEFWINCNDLEEEGTWKCQDGADNVEYRNWRNRQPDNSGGSEHCAE</sequence>
<reference evidence="3" key="1">
    <citation type="submission" date="2015-02" db="EMBL/GenBank/DDBJ databases">
        <title>Genome sequencing for Strongylocentrotus purpuratus.</title>
        <authorList>
            <person name="Murali S."/>
            <person name="Liu Y."/>
            <person name="Vee V."/>
            <person name="English A."/>
            <person name="Wang M."/>
            <person name="Skinner E."/>
            <person name="Han Y."/>
            <person name="Muzny D.M."/>
            <person name="Worley K.C."/>
            <person name="Gibbs R.A."/>
        </authorList>
    </citation>
    <scope>NUCLEOTIDE SEQUENCE</scope>
</reference>
<dbReference type="RefSeq" id="XP_030838498.1">
    <property type="nucleotide sequence ID" value="XM_030982638.1"/>
</dbReference>